<protein>
    <submittedName>
        <fullName evidence="3">Integral membrane protein</fullName>
    </submittedName>
</protein>
<evidence type="ECO:0000313" key="4">
    <source>
        <dbReference type="Proteomes" id="UP000051783"/>
    </source>
</evidence>
<proteinExistence type="predicted"/>
<evidence type="ECO:0000256" key="1">
    <source>
        <dbReference type="SAM" id="Phobius"/>
    </source>
</evidence>
<feature type="transmembrane region" description="Helical" evidence="1">
    <location>
        <begin position="30"/>
        <end position="46"/>
    </location>
</feature>
<evidence type="ECO:0000259" key="2">
    <source>
        <dbReference type="Pfam" id="PF22570"/>
    </source>
</evidence>
<gene>
    <name evidence="3" type="ORF">IV64_GL000459</name>
</gene>
<name>A0A0R2M2P1_9LACO</name>
<feature type="transmembrane region" description="Helical" evidence="1">
    <location>
        <begin position="51"/>
        <end position="71"/>
    </location>
</feature>
<reference evidence="3 4" key="1">
    <citation type="journal article" date="2015" name="Genome Announc.">
        <title>Expanding the biotechnology potential of lactobacilli through comparative genomics of 213 strains and associated genera.</title>
        <authorList>
            <person name="Sun Z."/>
            <person name="Harris H.M."/>
            <person name="McCann A."/>
            <person name="Guo C."/>
            <person name="Argimon S."/>
            <person name="Zhang W."/>
            <person name="Yang X."/>
            <person name="Jeffery I.B."/>
            <person name="Cooney J.C."/>
            <person name="Kagawa T.F."/>
            <person name="Liu W."/>
            <person name="Song Y."/>
            <person name="Salvetti E."/>
            <person name="Wrobel A."/>
            <person name="Rasinkangas P."/>
            <person name="Parkhill J."/>
            <person name="Rea M.C."/>
            <person name="O'Sullivan O."/>
            <person name="Ritari J."/>
            <person name="Douillard F.P."/>
            <person name="Paul Ross R."/>
            <person name="Yang R."/>
            <person name="Briner A.E."/>
            <person name="Felis G.E."/>
            <person name="de Vos W.M."/>
            <person name="Barrangou R."/>
            <person name="Klaenhammer T.R."/>
            <person name="Caufield P.W."/>
            <person name="Cui Y."/>
            <person name="Zhang H."/>
            <person name="O'Toole P.W."/>
        </authorList>
    </citation>
    <scope>NUCLEOTIDE SEQUENCE [LARGE SCALE GENOMIC DNA]</scope>
    <source>
        <strain evidence="3 4">LMG 26013</strain>
    </source>
</reference>
<sequence>MKRNWFWATFLIVSAVVLVTSQLGLLTVHIGFWGILFTIVLVAALISSLRYLNMAGAVFALAFLAILYARPLGITQLVPWTILGAALLLSIGLSLIIRPRYFKPKNWEYSMDWKKHHHRDSRGTISNANVKLDLSFGNSIRYVHTDQFKTAAINVSMAGAKIYFDDVELAGPTAVINLDLSLGSIELFVPSTWQLQMNVTNSMGHIDTVGQPTNVGPVVYVDGNLSLGELKVIYI</sequence>
<dbReference type="RefSeq" id="WP_057706975.1">
    <property type="nucleotide sequence ID" value="NZ_JQCL01000080.1"/>
</dbReference>
<organism evidence="3 4">
    <name type="scientific">Lactiplantibacillus xiangfangensis</name>
    <dbReference type="NCBI Taxonomy" id="942150"/>
    <lineage>
        <taxon>Bacteria</taxon>
        <taxon>Bacillati</taxon>
        <taxon>Bacillota</taxon>
        <taxon>Bacilli</taxon>
        <taxon>Lactobacillales</taxon>
        <taxon>Lactobacillaceae</taxon>
        <taxon>Lactiplantibacillus</taxon>
    </lineage>
</organism>
<dbReference type="Proteomes" id="UP000051783">
    <property type="component" value="Unassembled WGS sequence"/>
</dbReference>
<keyword evidence="4" id="KW-1185">Reference proteome</keyword>
<keyword evidence="1" id="KW-0812">Transmembrane</keyword>
<feature type="domain" description="LiaF transmembrane" evidence="2">
    <location>
        <begin position="6"/>
        <end position="101"/>
    </location>
</feature>
<dbReference type="OrthoDB" id="2249781at2"/>
<feature type="transmembrane region" description="Helical" evidence="1">
    <location>
        <begin position="77"/>
        <end position="97"/>
    </location>
</feature>
<comment type="caution">
    <text evidence="3">The sequence shown here is derived from an EMBL/GenBank/DDBJ whole genome shotgun (WGS) entry which is preliminary data.</text>
</comment>
<keyword evidence="1" id="KW-1133">Transmembrane helix</keyword>
<evidence type="ECO:0000313" key="3">
    <source>
        <dbReference type="EMBL" id="KRO08376.1"/>
    </source>
</evidence>
<dbReference type="Pfam" id="PF22570">
    <property type="entry name" value="LiaF-TM"/>
    <property type="match status" value="1"/>
</dbReference>
<dbReference type="EMBL" id="JQCL01000080">
    <property type="protein sequence ID" value="KRO08376.1"/>
    <property type="molecule type" value="Genomic_DNA"/>
</dbReference>
<dbReference type="InterPro" id="IPR054331">
    <property type="entry name" value="LiaF_TM"/>
</dbReference>
<accession>A0A0R2M2P1</accession>
<dbReference type="AlphaFoldDB" id="A0A0R2M2P1"/>
<dbReference type="PATRIC" id="fig|942150.3.peg.471"/>
<dbReference type="STRING" id="942150.IV64_GL000459"/>
<keyword evidence="1" id="KW-0472">Membrane</keyword>
<feature type="transmembrane region" description="Helical" evidence="1">
    <location>
        <begin position="5"/>
        <end position="24"/>
    </location>
</feature>